<dbReference type="PANTHER" id="PTHR13950:SF9">
    <property type="entry name" value="RABCONNECTIN-3A"/>
    <property type="match status" value="1"/>
</dbReference>
<evidence type="ECO:0000259" key="2">
    <source>
        <dbReference type="Pfam" id="PF12234"/>
    </source>
</evidence>
<feature type="repeat" description="WD" evidence="1">
    <location>
        <begin position="2883"/>
        <end position="2924"/>
    </location>
</feature>
<dbReference type="SUPFAM" id="SSF50978">
    <property type="entry name" value="WD40 repeat-like"/>
    <property type="match status" value="2"/>
</dbReference>
<dbReference type="GO" id="GO:0007035">
    <property type="term" value="P:vacuolar acidification"/>
    <property type="evidence" value="ECO:0007669"/>
    <property type="project" value="TreeGrafter"/>
</dbReference>
<keyword evidence="4" id="KW-1185">Reference proteome</keyword>
<dbReference type="Pfam" id="PF00400">
    <property type="entry name" value="WD40"/>
    <property type="match status" value="2"/>
</dbReference>
<evidence type="ECO:0000313" key="3">
    <source>
        <dbReference type="EMBL" id="VDN05634.1"/>
    </source>
</evidence>
<feature type="repeat" description="WD" evidence="1">
    <location>
        <begin position="2744"/>
        <end position="2776"/>
    </location>
</feature>
<reference evidence="5" key="1">
    <citation type="submission" date="2016-04" db="UniProtKB">
        <authorList>
            <consortium name="WormBaseParasite"/>
        </authorList>
    </citation>
    <scope>IDENTIFICATION</scope>
</reference>
<reference evidence="3 4" key="2">
    <citation type="submission" date="2018-11" db="EMBL/GenBank/DDBJ databases">
        <authorList>
            <consortium name="Pathogen Informatics"/>
        </authorList>
    </citation>
    <scope>NUCLEOTIDE SEQUENCE [LARGE SCALE GENOMIC DNA]</scope>
</reference>
<gene>
    <name evidence="3" type="ORF">TCLT_LOCUS8109</name>
</gene>
<evidence type="ECO:0000256" key="1">
    <source>
        <dbReference type="PROSITE-ProRule" id="PRU00221"/>
    </source>
</evidence>
<organism evidence="5">
    <name type="scientific">Thelazia callipaeda</name>
    <name type="common">Oriental eyeworm</name>
    <name type="synonym">Parasitic nematode</name>
    <dbReference type="NCBI Taxonomy" id="103827"/>
    <lineage>
        <taxon>Eukaryota</taxon>
        <taxon>Metazoa</taxon>
        <taxon>Ecdysozoa</taxon>
        <taxon>Nematoda</taxon>
        <taxon>Chromadorea</taxon>
        <taxon>Rhabditida</taxon>
        <taxon>Spirurina</taxon>
        <taxon>Spiruromorpha</taxon>
        <taxon>Thelazioidea</taxon>
        <taxon>Thelaziidae</taxon>
        <taxon>Thelazia</taxon>
    </lineage>
</organism>
<accession>A0A0N5D550</accession>
<dbReference type="PROSITE" id="PS50082">
    <property type="entry name" value="WD_REPEATS_2"/>
    <property type="match status" value="3"/>
</dbReference>
<feature type="repeat" description="WD" evidence="1">
    <location>
        <begin position="2926"/>
        <end position="2958"/>
    </location>
</feature>
<dbReference type="InterPro" id="IPR022033">
    <property type="entry name" value="Rav1p_C"/>
</dbReference>
<dbReference type="InterPro" id="IPR001680">
    <property type="entry name" value="WD40_rpt"/>
</dbReference>
<dbReference type="PANTHER" id="PTHR13950">
    <property type="entry name" value="RABCONNECTIN-RELATED"/>
    <property type="match status" value="1"/>
</dbReference>
<sequence>MNDSWVLFRCIKPDTHFQRSYVHLMDVHQILPGALNRGDEVFSVGAVDGFNFTVCAVGTNIVILSSSFERVQVITPVNNAEGLLVRCVAACRETGKIVATCSSVIRIYDPVVQAEDRINAFTYRWSETSSFLLDYPVDKVEWSLQGLRLLLCCGNELHLYQNSLLSTALTAKSNVPVTFGIHEEVHNFVNFNLFLIVFLGFFKIVNYSQETETENGTQSWDCIWSQKLATKPKFMASSCDGVYFATCGISDCMVKIWYQRESRSTKRSNRLEDGQEFLFGFSYVQHPEPVAGFEWRKVPHLMPKQYVQNVLLTWCEDNTVRVWKEPTTESSDFQIMKSVAEVACLERNLRSEHRSKNHSIRSTRIKIKALVKKILDRRKHTNGMVQLSRTFSKNASLCEIAAGKHAEWSPSFYLCSTINAQNGMLFICCDSAAFNNNKTHVDHCNVNNISDCFLVPTLETSAEQRPFVVHWLNNKEIVYDIGIEKVMVDALSSDFSMEFSKTETSIENLIDFSSENMSEIQYSVPELLYESKESQIEGAKNVVIGTSEQEKILEGTLDSAFSTDSMDFKLDMLVREWKKSSDILFAVHPADGSLLTWTMEWIDDPFRQPTLSFTSRFPSAFSLSDSISLNPSLCVYYPHDFLHVQFAQKNISSAVLNRAGQGFPRMVEQRNVNLLYLLTHHNNGSLNMWSLTMEDNGKFNTIVNILHTSRMCGHRYKISQVFAHPMLPLMLTTSHYNHMTQGSEQTGKAELILWRVTPVGPLCKRGGVRELTRMTSNSSDSFKAVTWLPAIFSGSLLGTLSTPSSSFFVANCSGNFNIYQAIVDAADFLAERHSNGGKNVSPFESNNSTNDNTIFETGKKQSLKEMYKLVSTQSSSKPGCILLLSKIEVASHMDNILLHAFNESLLNSESAVFGFTNASRNSLVGQATVDRYYLASFERSKTEDGLFVTKDEKTLELKDSPCTFNVNADENFHSKLQLITKLVYDDYILLPDGVTVISVEPSAGHLPSLNLYHSCKAPYHVMLACSDDNIRFYECVRNIASNGSVTYIWKMWGMISNNMDSCIEMDGQILSLSAAHSTRFACAYLPEGIANTASVNHIKVGVFECESSGGVEWLREDTVIVNMQQKFRGVSFIIILLFHFPVNNVCLKWVSTEDGSHILTVALGIYVFLYTQVSQGAAQRNIVMMKEHDTHRRAPLRKTSSLANPTTISTRLVRWLCIRFLELQSADDLPPLPTTLGWVRDGLLVIGMRSEMRCYSQWNFRTEFLKNGELEEIARKDLSKRKPPSQLALANLGISQSHSTLDQLSKKSKQETLPLNKQKMYKNLLHRVYTAPYDLQTLLLKDEHVLEAISDEGLFEAARLASPILPQYHPKLLIELLNSGRTGVVKAILLHVLNCLKQLNVSISNPLSRASSVRKMSLTDADLKMEGSGQDIARGLCDTFDDSNLEYEELGGIPPLSLHTLLFPCDSSSIDKEKVSEKVQSGHISLFDEPCDDSGSDRSWDIDSESKKSRHDSLSLDDTQPHLLSINFTAKHNRLLTEFLTHIHLPGLSSVDQVHLLSISDTLSHFSSNVMDKVTQANAAFHTAQPRIVSDVASGYATPTAGFETVDECGLRYLMAMKQHEYLLLCLPLQQKHILRSRGLSPSQIIWALHSETETELLNALPCLQKSSLSWDELRSSGVVWWLKNTSSLRMIIEKLAKAAFQKKQDPLDASLYYLLMKKKNLLTHLFKTVKDTKMLEFFLHDFNEEKWKKAALKNAFVLMGKQRFQHAAAFFLLAGSIKDALQIVVNKLQDLQLAMVIVRLYETDYEEQSNLLRELLCREIFGAGIVDLKDFDKMPSAHRNPFVRSMAYWHLKEYVRAANTLVDEAGRVHLDASTEYSLSDIFNFYSFIRTHPLVIRQRLVNTGIQIGSTEKFLAVAKYFASVITPPERRLYFRTASAHMASGCPLLALDVLTRLPKNLTASELSFLLPTIVKHTKSQTVKNEGQSNIMNLSVPIYTLIDQELNLHLNDSETGNEVVTQEKSSREVLLKDLDKDDKNSVTMDVIAYHMKFIVTLRLLIEELSVLANGFEVDGRQSRYQLHNWLELSVNVLRNICDYRSDYNNWKLFGIVQNEDKFSGGIKALHSDELEKPCNLMQCILRRRRWLRSNQKFLRIFVSYCALHNSQNHRLTAALMELLLLLMEIQGDEKLLKLSEESMAVVHSFPLFISYLSPYKSFMSSPLTFIKSLCSDILLSITDLCEPPLINSSLPKVYKLYSLCQGLSSCLFQSLCNLNDVDAVQQSGIVLRFARVAMNDDPKVTTSPLNWPGMSSPMAPFYENDEAPQLRILLLEIYIAVFVSLFAYGLGTYDARWLFRLAAHSIDTNEFAILFGGGGGVKHIVESSSTLDNETDSKSIASNLSINSSSFHSKFKAKIMGVEGSAIISCDNISTSNSRYEKCHHIPQWIPPKKSIVQFFAEKPKVPFEILQTDYDSDEEQDESTVELENLQKEQHNDSEGFAWWILRLALTHQLLHRMKSFLKLAGLEYSELPALSPRANAVFKLIENWARILEQQLYAMPDRCPSGLLPNLLAVNDDVSAVSSLKKYDVLMERNNTPFECADPSALPVKRIWLYLIHQEHILPLFVKHIFGYNDKQNRSGERESNVEPLIKGVENVFKIVQRDHEPIAAFCCSEAKPGFLVVSNARELQEIDLSALFDGTNRLKLPFWMFNRAEFDVALDERKKDLKDNDDYQLLVESGRQVATINSVYKRQVSGIRRLDPHPTLPYYISGSSDGSIRLWEWGVGQPLFTPRIAGQYAKVTKILFCSNGSKFASVDSDGILCLWQANQGLPVKKPFFNQKCHSKFASDVQFLGPTSSILVTAGLGLMDENISIWDTLMPHSKSLIHSWTAHPEGATSVIYLSSQQSIVSGGRHGELCIWDFRQRRLRTTVKSFDNSAVKCLVSDPFQQIIVAGSNDGDIKVWSTDLAPNLVAALDSEHVARGGFSLRQVASTVQGIQQLYIDPKIRLYSCGADCSLKIRSLRRIVAFIVYNVSANEDQKHQGER</sequence>
<dbReference type="WBParaSite" id="TCLT_0000812001-mRNA-1">
    <property type="protein sequence ID" value="TCLT_0000812001-mRNA-1"/>
    <property type="gene ID" value="TCLT_0000812001"/>
</dbReference>
<protein>
    <submittedName>
        <fullName evidence="5">WD_REPEATS_REGION domain-containing protein</fullName>
    </submittedName>
</protein>
<name>A0A0N5D550_THECL</name>
<proteinExistence type="predicted"/>
<feature type="domain" description="RAVE complex protein Rav1 C-terminal" evidence="2">
    <location>
        <begin position="1604"/>
        <end position="1950"/>
    </location>
</feature>
<dbReference type="Proteomes" id="UP000276776">
    <property type="component" value="Unassembled WGS sequence"/>
</dbReference>
<dbReference type="STRING" id="103827.A0A0N5D550"/>
<dbReference type="OMA" id="AENGNTC"/>
<dbReference type="Gene3D" id="2.130.10.10">
    <property type="entry name" value="YVTN repeat-like/Quinoprotein amine dehydrogenase"/>
    <property type="match status" value="3"/>
</dbReference>
<dbReference type="EMBL" id="UYYF01004584">
    <property type="protein sequence ID" value="VDN05634.1"/>
    <property type="molecule type" value="Genomic_DNA"/>
</dbReference>
<dbReference type="GO" id="GO:0043291">
    <property type="term" value="C:RAVE complex"/>
    <property type="evidence" value="ECO:0007669"/>
    <property type="project" value="TreeGrafter"/>
</dbReference>
<dbReference type="OrthoDB" id="342131at2759"/>
<dbReference type="InterPro" id="IPR036322">
    <property type="entry name" value="WD40_repeat_dom_sf"/>
</dbReference>
<dbReference type="SMART" id="SM00320">
    <property type="entry name" value="WD40"/>
    <property type="match status" value="9"/>
</dbReference>
<dbReference type="InterPro" id="IPR015943">
    <property type="entry name" value="WD40/YVTN_repeat-like_dom_sf"/>
</dbReference>
<dbReference type="InterPro" id="IPR052208">
    <property type="entry name" value="DmX-like/RAVE_component"/>
</dbReference>
<evidence type="ECO:0000313" key="5">
    <source>
        <dbReference type="WBParaSite" id="TCLT_0000812001-mRNA-1"/>
    </source>
</evidence>
<evidence type="ECO:0000313" key="4">
    <source>
        <dbReference type="Proteomes" id="UP000276776"/>
    </source>
</evidence>
<dbReference type="Pfam" id="PF12234">
    <property type="entry name" value="Rav1p_C"/>
    <property type="match status" value="1"/>
</dbReference>
<keyword evidence="1" id="KW-0853">WD repeat</keyword>